<organism evidence="2 3">
    <name type="scientific">Aphanizomenon flos-aquae LD13</name>
    <dbReference type="NCBI Taxonomy" id="1710894"/>
    <lineage>
        <taxon>Bacteria</taxon>
        <taxon>Bacillati</taxon>
        <taxon>Cyanobacteriota</taxon>
        <taxon>Cyanophyceae</taxon>
        <taxon>Nostocales</taxon>
        <taxon>Aphanizomenonaceae</taxon>
        <taxon>Aphanizomenon</taxon>
    </lineage>
</organism>
<dbReference type="EMBL" id="LJOY01000047">
    <property type="protein sequence ID" value="OBQ24728.1"/>
    <property type="molecule type" value="Genomic_DNA"/>
</dbReference>
<comment type="caution">
    <text evidence="2">The sequence shown here is derived from an EMBL/GenBank/DDBJ whole genome shotgun (WGS) entry which is preliminary data.</text>
</comment>
<proteinExistence type="predicted"/>
<dbReference type="InterPro" id="IPR025833">
    <property type="entry name" value="GDYXXLXY"/>
</dbReference>
<gene>
    <name evidence="2" type="ORF">AN481_13685</name>
</gene>
<dbReference type="Proteomes" id="UP000092382">
    <property type="component" value="Unassembled WGS sequence"/>
</dbReference>
<dbReference type="PATRIC" id="fig|1710894.3.peg.795"/>
<protein>
    <submittedName>
        <fullName evidence="2">Membrane-anchored protein</fullName>
    </submittedName>
</protein>
<keyword evidence="1" id="KW-1133">Transmembrane helix</keyword>
<feature type="transmembrane region" description="Helical" evidence="1">
    <location>
        <begin position="44"/>
        <end position="65"/>
    </location>
</feature>
<reference evidence="2 3" key="1">
    <citation type="submission" date="2015-09" db="EMBL/GenBank/DDBJ databases">
        <title>Whole genome shotgun sequence assembly of Aphanizomenon flos-aquae UKL13.</title>
        <authorList>
            <person name="Driscoll C."/>
        </authorList>
    </citation>
    <scope>NUCLEOTIDE SEQUENCE [LARGE SCALE GENOMIC DNA]</scope>
    <source>
        <strain evidence="2">MDT13</strain>
    </source>
</reference>
<evidence type="ECO:0000313" key="2">
    <source>
        <dbReference type="EMBL" id="OBQ24728.1"/>
    </source>
</evidence>
<name>A0A1B7VV28_APHFL</name>
<keyword evidence="1" id="KW-0472">Membrane</keyword>
<keyword evidence="1" id="KW-0812">Transmembrane</keyword>
<dbReference type="STRING" id="1803587.GCA_001593825_01018"/>
<dbReference type="Pfam" id="PF14345">
    <property type="entry name" value="GDYXXLXY"/>
    <property type="match status" value="1"/>
</dbReference>
<evidence type="ECO:0000256" key="1">
    <source>
        <dbReference type="SAM" id="Phobius"/>
    </source>
</evidence>
<dbReference type="AlphaFoldDB" id="A0A1B7VV28"/>
<sequence length="251" mass="28911">MKNDFPERKKALTPEMEFSEKLTFRDYLIATEQKANKPLPIWRLIAPLFFQLGLILAVPSQAMFIDMTGKTVILQTVSVNSNDVIRGSSLNLDYNISRPDTLRRLPGWNDWLRRNSRKDKQISQGSILYLILQEQQSFNSEARPRNRNQFQSWKPVRVSSNRPGSLSNNQAVLKGNYEDGLINYGLENYFISQEQRQQINQDISQLQENGNGREQPILVRIKVDSQGNAVLTGLSIKDASGRGNYRNYRFQ</sequence>
<accession>A0A1B7VV28</accession>
<evidence type="ECO:0000313" key="3">
    <source>
        <dbReference type="Proteomes" id="UP000092382"/>
    </source>
</evidence>